<comment type="caution">
    <text evidence="3">The sequence shown here is derived from an EMBL/GenBank/DDBJ whole genome shotgun (WGS) entry which is preliminary data.</text>
</comment>
<organism evidence="3 4">
    <name type="scientific">Arabis nemorensis</name>
    <dbReference type="NCBI Taxonomy" id="586526"/>
    <lineage>
        <taxon>Eukaryota</taxon>
        <taxon>Viridiplantae</taxon>
        <taxon>Streptophyta</taxon>
        <taxon>Embryophyta</taxon>
        <taxon>Tracheophyta</taxon>
        <taxon>Spermatophyta</taxon>
        <taxon>Magnoliopsida</taxon>
        <taxon>eudicotyledons</taxon>
        <taxon>Gunneridae</taxon>
        <taxon>Pentapetalae</taxon>
        <taxon>rosids</taxon>
        <taxon>malvids</taxon>
        <taxon>Brassicales</taxon>
        <taxon>Brassicaceae</taxon>
        <taxon>Arabideae</taxon>
        <taxon>Arabis</taxon>
    </lineage>
</organism>
<evidence type="ECO:0000313" key="4">
    <source>
        <dbReference type="Proteomes" id="UP000489600"/>
    </source>
</evidence>
<evidence type="ECO:0000256" key="1">
    <source>
        <dbReference type="SAM" id="MobiDB-lite"/>
    </source>
</evidence>
<feature type="region of interest" description="Disordered" evidence="1">
    <location>
        <begin position="1"/>
        <end position="123"/>
    </location>
</feature>
<name>A0A565CEA4_9BRAS</name>
<feature type="region of interest" description="Disordered" evidence="1">
    <location>
        <begin position="396"/>
        <end position="432"/>
    </location>
</feature>
<feature type="compositionally biased region" description="Acidic residues" evidence="1">
    <location>
        <begin position="107"/>
        <end position="116"/>
    </location>
</feature>
<dbReference type="AlphaFoldDB" id="A0A565CEA4"/>
<dbReference type="OrthoDB" id="1102012at2759"/>
<feature type="compositionally biased region" description="Basic and acidic residues" evidence="1">
    <location>
        <begin position="87"/>
        <end position="106"/>
    </location>
</feature>
<dbReference type="InterPro" id="IPR046796">
    <property type="entry name" value="Transposase_32_dom"/>
</dbReference>
<dbReference type="Proteomes" id="UP000489600">
    <property type="component" value="Unassembled WGS sequence"/>
</dbReference>
<dbReference type="EMBL" id="CABITT030000007">
    <property type="protein sequence ID" value="VVB12030.1"/>
    <property type="molecule type" value="Genomic_DNA"/>
</dbReference>
<sequence length="485" mass="52833">MSQVKTKGRRSSDSGLELSIEEIPPSDARNDESTDLIGQLAEDYRSRSPSPVSGEKSEEKEEVEVSDSAWGSEKEVDDGEASTQEQKAVKLEKNLEKKKGKQIKEQEDSESSDSEEAGAGSAARAESVAGGASFSSDKFCSAGAYESYFVFKNRGIIGENLVDLENQKEFEYPSVIAKAGFIPTVSIKSGYARKVINEFYANLEDTVLVDGGVLVLVRGQIIRFSPARINKFLKMSELSSKKKKAAAALDKVDPDSIAAFLKGDEAQKDVVPTISKRHKKVPTLSTVHLSPNFSALAILAGYNWYPTTHQTHIAQYRALLLYKLAQKVRVDFGAMVFQQIMAISQIEREDNKQPDARKLVFPHLIAGMIQDQCGAVSGEDEVVVLPSTKVAETVKEEVSTKKRAQPVPSQPAPKKKVKREPEQSKPSSSASVAAPIDVSLGHISVPQGNSSQRVVNKALYQITSVLHQLAGIVQDVHQANQCTSP</sequence>
<keyword evidence="4" id="KW-1185">Reference proteome</keyword>
<dbReference type="Pfam" id="PF20167">
    <property type="entry name" value="Transposase_32"/>
    <property type="match status" value="1"/>
</dbReference>
<protein>
    <recommendedName>
        <fullName evidence="2">Putative plant transposon protein domain-containing protein</fullName>
    </recommendedName>
</protein>
<evidence type="ECO:0000259" key="2">
    <source>
        <dbReference type="Pfam" id="PF20167"/>
    </source>
</evidence>
<proteinExistence type="predicted"/>
<evidence type="ECO:0000313" key="3">
    <source>
        <dbReference type="EMBL" id="VVB12030.1"/>
    </source>
</evidence>
<feature type="domain" description="Putative plant transposon protein" evidence="2">
    <location>
        <begin position="180"/>
        <end position="370"/>
    </location>
</feature>
<gene>
    <name evidence="3" type="ORF">ANE_LOCUS22474</name>
</gene>
<accession>A0A565CEA4</accession>
<reference evidence="3" key="1">
    <citation type="submission" date="2019-07" db="EMBL/GenBank/DDBJ databases">
        <authorList>
            <person name="Dittberner H."/>
        </authorList>
    </citation>
    <scope>NUCLEOTIDE SEQUENCE [LARGE SCALE GENOMIC DNA]</scope>
</reference>